<feature type="compositionally biased region" description="Low complexity" evidence="1">
    <location>
        <begin position="65"/>
        <end position="80"/>
    </location>
</feature>
<feature type="non-terminal residue" evidence="3">
    <location>
        <position position="1073"/>
    </location>
</feature>
<feature type="compositionally biased region" description="Basic and acidic residues" evidence="1">
    <location>
        <begin position="758"/>
        <end position="769"/>
    </location>
</feature>
<feature type="compositionally biased region" description="Low complexity" evidence="1">
    <location>
        <begin position="391"/>
        <end position="406"/>
    </location>
</feature>
<reference evidence="3" key="1">
    <citation type="submission" date="2022-11" db="EMBL/GenBank/DDBJ databases">
        <title>Centuries of genome instability and evolution in soft-shell clam transmissible cancer (bioRxiv).</title>
        <authorList>
            <person name="Hart S.F.M."/>
            <person name="Yonemitsu M.A."/>
            <person name="Giersch R.M."/>
            <person name="Beal B.F."/>
            <person name="Arriagada G."/>
            <person name="Davis B.W."/>
            <person name="Ostrander E.A."/>
            <person name="Goff S.P."/>
            <person name="Metzger M.J."/>
        </authorList>
    </citation>
    <scope>NUCLEOTIDE SEQUENCE</scope>
    <source>
        <strain evidence="3">MELC-2E11</strain>
        <tissue evidence="3">Siphon/mantle</tissue>
    </source>
</reference>
<dbReference type="PANTHER" id="PTHR46576">
    <property type="entry name" value="BROMO ADJACENT HOMOLOGY DOMAIN-CONTAINING 1 PROTEIN"/>
    <property type="match status" value="1"/>
</dbReference>
<dbReference type="InterPro" id="IPR001025">
    <property type="entry name" value="BAH_dom"/>
</dbReference>
<dbReference type="Pfam" id="PF01426">
    <property type="entry name" value="BAH"/>
    <property type="match status" value="1"/>
</dbReference>
<dbReference type="PROSITE" id="PS51038">
    <property type="entry name" value="BAH"/>
    <property type="match status" value="1"/>
</dbReference>
<feature type="compositionally biased region" description="Polar residues" evidence="1">
    <location>
        <begin position="633"/>
        <end position="647"/>
    </location>
</feature>
<feature type="compositionally biased region" description="Polar residues" evidence="1">
    <location>
        <begin position="175"/>
        <end position="185"/>
    </location>
</feature>
<feature type="region of interest" description="Disordered" evidence="1">
    <location>
        <begin position="386"/>
        <end position="428"/>
    </location>
</feature>
<feature type="compositionally biased region" description="Basic residues" evidence="1">
    <location>
        <begin position="318"/>
        <end position="327"/>
    </location>
</feature>
<protein>
    <submittedName>
        <fullName evidence="3">BAHD1-like protein</fullName>
    </submittedName>
</protein>
<feature type="compositionally biased region" description="Polar residues" evidence="1">
    <location>
        <begin position="678"/>
        <end position="689"/>
    </location>
</feature>
<feature type="region of interest" description="Disordered" evidence="1">
    <location>
        <begin position="811"/>
        <end position="867"/>
    </location>
</feature>
<feature type="region of interest" description="Disordered" evidence="1">
    <location>
        <begin position="202"/>
        <end position="328"/>
    </location>
</feature>
<feature type="region of interest" description="Disordered" evidence="1">
    <location>
        <begin position="633"/>
        <end position="689"/>
    </location>
</feature>
<feature type="compositionally biased region" description="Polar residues" evidence="1">
    <location>
        <begin position="417"/>
        <end position="427"/>
    </location>
</feature>
<feature type="region of interest" description="Disordered" evidence="1">
    <location>
        <begin position="1"/>
        <end position="21"/>
    </location>
</feature>
<evidence type="ECO:0000256" key="1">
    <source>
        <dbReference type="SAM" id="MobiDB-lite"/>
    </source>
</evidence>
<feature type="region of interest" description="Disordered" evidence="1">
    <location>
        <begin position="752"/>
        <end position="783"/>
    </location>
</feature>
<dbReference type="EMBL" id="CP111022">
    <property type="protein sequence ID" value="WAR18762.1"/>
    <property type="molecule type" value="Genomic_DNA"/>
</dbReference>
<feature type="compositionally biased region" description="Basic and acidic residues" evidence="1">
    <location>
        <begin position="91"/>
        <end position="101"/>
    </location>
</feature>
<feature type="compositionally biased region" description="Basic and acidic residues" evidence="1">
    <location>
        <begin position="825"/>
        <end position="837"/>
    </location>
</feature>
<dbReference type="Proteomes" id="UP001164746">
    <property type="component" value="Chromosome 11"/>
</dbReference>
<name>A0ABY7FCL0_MYAAR</name>
<dbReference type="InterPro" id="IPR043151">
    <property type="entry name" value="BAH_sf"/>
</dbReference>
<keyword evidence="4" id="KW-1185">Reference proteome</keyword>
<feature type="domain" description="BAH" evidence="2">
    <location>
        <begin position="922"/>
        <end position="1072"/>
    </location>
</feature>
<evidence type="ECO:0000313" key="3">
    <source>
        <dbReference type="EMBL" id="WAR18762.1"/>
    </source>
</evidence>
<feature type="compositionally biased region" description="Polar residues" evidence="1">
    <location>
        <begin position="143"/>
        <end position="152"/>
    </location>
</feature>
<gene>
    <name evidence="3" type="ORF">MAR_000600</name>
</gene>
<dbReference type="InterPro" id="IPR053032">
    <property type="entry name" value="BAH_domain-containing"/>
</dbReference>
<feature type="compositionally biased region" description="Basic residues" evidence="1">
    <location>
        <begin position="297"/>
        <end position="308"/>
    </location>
</feature>
<sequence length="1073" mass="118711">DTEIDTKATPSNTSEVSAYPRTVTSRPLASIANRLFENQKNLMMGKRKADDLSMSAFSETKKVKTSPGSSPAATPPSMKSTSKKKSSIENIIERIRTEKTMSRGGHSGAARSLVLDTAGPDLPQFSETDTSSLVKKENKGNEFPSSAIQSDSEPIDLSVKCPKENKCPQTESKDFNAQSENASEDTSIICLKDEKQDLEITAGCAPAVPKVDEKEKKISGMKQADDKEKGKTSVKQEDDKEKKRYGIKQVEDKEKKKSSIKQEDNQKNEQEQIGGGAKMEKQQSKSAMKKEEQQCIKRIKSTVKKYKKNQSPEEKKAAKIMRQRKNKLPIACRRTKREASLNAATLKAIKVTVAKSVEEKAEKKRKAALARLARAKELVKTKKKLSGEFVSDQSSGGSDSESLASENVDVEAETSTDTDGNCENNQSKAKKGALFRAARTHVAVESKTVVENTMPSPRWCECCQSTYYPSQPSQNTQVWRIKQLVDKDTSNAPAQIQSSSNHFIAAHASCEVRPYSSPSHVSVLDSNPYVGQLVPHGRIQCSACSCGHSGMFHTSCQNCSLGGVLPCQRYGNTYSVTYPHSHGSYIHCGCGSCYSSGTYHHTVGQTTLIHQPQMPLSTESPILLHHPVPIQVTHDSPLNSHPVSLTTLAPHDPPSLTHQLSKPASHPGEPSKGVGGLPQSQASSPGALSRMCQLSQGEVTNVSILASSSPTHSDHEIVDVGSREDIVKSAPCLHLEQAGISVVKSTFIKKTNSNNQPVKREKDKSIDQAKKKKVKFSTQNDKPVSIEKKKKNIEILKEKAKKLSLLNTKKDKKSENVKFSSHSHKTNENKVKKDKQQQIKVPIVPKDGSKKSKRTVSGPKEPKSQTGFLEIGIGDKERAEVKVWHHGWIWDGEAVSKKVINIFDGQPVQRKCYQGIVHEDGDSVQVKDCVLVCAGRKDRDLPYVAKVTNLWEEPTTGEMMMSVLWFYRPEHAEGGRRPEHLLNEVFAAKHRDETGVACIEDKGYVLTYNEYCRYMAEVERVRSSQPPRVSVVPTHEDPYPHHRIPPVDADPETIFLCRQVYDIKLKRVLKNPS</sequence>
<evidence type="ECO:0000259" key="2">
    <source>
        <dbReference type="PROSITE" id="PS51038"/>
    </source>
</evidence>
<feature type="region of interest" description="Disordered" evidence="1">
    <location>
        <begin position="56"/>
        <end position="185"/>
    </location>
</feature>
<feature type="compositionally biased region" description="Basic and acidic residues" evidence="1">
    <location>
        <begin position="161"/>
        <end position="174"/>
    </location>
</feature>
<organism evidence="3 4">
    <name type="scientific">Mya arenaria</name>
    <name type="common">Soft-shell clam</name>
    <dbReference type="NCBI Taxonomy" id="6604"/>
    <lineage>
        <taxon>Eukaryota</taxon>
        <taxon>Metazoa</taxon>
        <taxon>Spiralia</taxon>
        <taxon>Lophotrochozoa</taxon>
        <taxon>Mollusca</taxon>
        <taxon>Bivalvia</taxon>
        <taxon>Autobranchia</taxon>
        <taxon>Heteroconchia</taxon>
        <taxon>Euheterodonta</taxon>
        <taxon>Imparidentia</taxon>
        <taxon>Neoheterodontei</taxon>
        <taxon>Myida</taxon>
        <taxon>Myoidea</taxon>
        <taxon>Myidae</taxon>
        <taxon>Mya</taxon>
    </lineage>
</organism>
<dbReference type="PANTHER" id="PTHR46576:SF1">
    <property type="entry name" value="BROMO ADJACENT HOMOLOGY DOMAIN-CONTAINING 1 PROTEIN"/>
    <property type="match status" value="1"/>
</dbReference>
<evidence type="ECO:0000313" key="4">
    <source>
        <dbReference type="Proteomes" id="UP001164746"/>
    </source>
</evidence>
<feature type="compositionally biased region" description="Polar residues" evidence="1">
    <location>
        <begin position="8"/>
        <end position="21"/>
    </location>
</feature>
<feature type="compositionally biased region" description="Basic and acidic residues" evidence="1">
    <location>
        <begin position="278"/>
        <end position="295"/>
    </location>
</feature>
<feature type="compositionally biased region" description="Basic and acidic residues" evidence="1">
    <location>
        <begin position="210"/>
        <end position="270"/>
    </location>
</feature>
<proteinExistence type="predicted"/>
<dbReference type="Gene3D" id="2.30.30.490">
    <property type="match status" value="1"/>
</dbReference>
<accession>A0ABY7FCL0</accession>